<feature type="compositionally biased region" description="Polar residues" evidence="1">
    <location>
        <begin position="146"/>
        <end position="158"/>
    </location>
</feature>
<sequence length="222" mass="25307">MSCASKRLRAPRPTRASDLGPDYVTRYFKHPPKRPPDGVMIAVKKSCCKAAPSWSEHDYKGFVIFGGAEFQHHSGARVRVANGHMRGFNQEQLREFGAFGTSGTWDLQILTADFNEDFQTESGVRCPFPEEYTTLRRPADLPQVSRPPNKQEAGQSSGKGKIDYIWVRDTQDKPQLFFDEASKRAIIESHRNCEETGEWPSDHGCEACSIRLSPKPWWQFWK</sequence>
<name>A0AA36HVY1_9DINO</name>
<dbReference type="SUPFAM" id="SSF56219">
    <property type="entry name" value="DNase I-like"/>
    <property type="match status" value="1"/>
</dbReference>
<evidence type="ECO:0000256" key="1">
    <source>
        <dbReference type="SAM" id="MobiDB-lite"/>
    </source>
</evidence>
<gene>
    <name evidence="2" type="ORF">EVOR1521_LOCUS5416</name>
</gene>
<feature type="region of interest" description="Disordered" evidence="1">
    <location>
        <begin position="137"/>
        <end position="158"/>
    </location>
</feature>
<dbReference type="AlphaFoldDB" id="A0AA36HVY1"/>
<dbReference type="InterPro" id="IPR036691">
    <property type="entry name" value="Endo/exonu/phosph_ase_sf"/>
</dbReference>
<evidence type="ECO:0000313" key="3">
    <source>
        <dbReference type="Proteomes" id="UP001178507"/>
    </source>
</evidence>
<accession>A0AA36HVY1</accession>
<reference evidence="2" key="1">
    <citation type="submission" date="2023-08" db="EMBL/GenBank/DDBJ databases">
        <authorList>
            <person name="Chen Y."/>
            <person name="Shah S."/>
            <person name="Dougan E. K."/>
            <person name="Thang M."/>
            <person name="Chan C."/>
        </authorList>
    </citation>
    <scope>NUCLEOTIDE SEQUENCE</scope>
</reference>
<keyword evidence="3" id="KW-1185">Reference proteome</keyword>
<organism evidence="2 3">
    <name type="scientific">Effrenium voratum</name>
    <dbReference type="NCBI Taxonomy" id="2562239"/>
    <lineage>
        <taxon>Eukaryota</taxon>
        <taxon>Sar</taxon>
        <taxon>Alveolata</taxon>
        <taxon>Dinophyceae</taxon>
        <taxon>Suessiales</taxon>
        <taxon>Symbiodiniaceae</taxon>
        <taxon>Effrenium</taxon>
    </lineage>
</organism>
<dbReference type="Proteomes" id="UP001178507">
    <property type="component" value="Unassembled WGS sequence"/>
</dbReference>
<comment type="caution">
    <text evidence="2">The sequence shown here is derived from an EMBL/GenBank/DDBJ whole genome shotgun (WGS) entry which is preliminary data.</text>
</comment>
<dbReference type="EMBL" id="CAUJNA010000382">
    <property type="protein sequence ID" value="CAJ1376325.1"/>
    <property type="molecule type" value="Genomic_DNA"/>
</dbReference>
<evidence type="ECO:0000313" key="2">
    <source>
        <dbReference type="EMBL" id="CAJ1376325.1"/>
    </source>
</evidence>
<proteinExistence type="predicted"/>
<protein>
    <submittedName>
        <fullName evidence="2">Uncharacterized protein</fullName>
    </submittedName>
</protein>
<dbReference type="Gene3D" id="3.60.10.10">
    <property type="entry name" value="Endonuclease/exonuclease/phosphatase"/>
    <property type="match status" value="1"/>
</dbReference>